<dbReference type="PROSITE" id="PS50005">
    <property type="entry name" value="TPR"/>
    <property type="match status" value="3"/>
</dbReference>
<proteinExistence type="predicted"/>
<dbReference type="InterPro" id="IPR019734">
    <property type="entry name" value="TPR_rpt"/>
</dbReference>
<comment type="caution">
    <text evidence="1">The sequence shown here is derived from an EMBL/GenBank/DDBJ whole genome shotgun (WGS) entry which is preliminary data.</text>
</comment>
<dbReference type="InterPro" id="IPR052943">
    <property type="entry name" value="TMTC_O-mannosyl-trnsfr"/>
</dbReference>
<dbReference type="PANTHER" id="PTHR44809:SF1">
    <property type="entry name" value="PROTEIN O-MANNOSYL-TRANSFERASE TMTC1"/>
    <property type="match status" value="1"/>
</dbReference>
<dbReference type="EMBL" id="MLJW01000034">
    <property type="protein sequence ID" value="OIR07948.1"/>
    <property type="molecule type" value="Genomic_DNA"/>
</dbReference>
<dbReference type="Pfam" id="PF01075">
    <property type="entry name" value="Glyco_transf_9"/>
    <property type="match status" value="1"/>
</dbReference>
<dbReference type="GO" id="GO:0016757">
    <property type="term" value="F:glycosyltransferase activity"/>
    <property type="evidence" value="ECO:0007669"/>
    <property type="project" value="InterPro"/>
</dbReference>
<dbReference type="SMART" id="SM00028">
    <property type="entry name" value="TPR"/>
    <property type="match status" value="5"/>
</dbReference>
<accession>A0A1J5T268</accession>
<dbReference type="InterPro" id="IPR002201">
    <property type="entry name" value="Glyco_trans_9"/>
</dbReference>
<protein>
    <submittedName>
        <fullName evidence="1">Photosystem I assembly protein Ycf3</fullName>
    </submittedName>
</protein>
<gene>
    <name evidence="1" type="primary">ycf3_5</name>
    <name evidence="1" type="ORF">GALL_98110</name>
</gene>
<dbReference type="SUPFAM" id="SSF53756">
    <property type="entry name" value="UDP-Glycosyltransferase/glycogen phosphorylase"/>
    <property type="match status" value="1"/>
</dbReference>
<dbReference type="InterPro" id="IPR011990">
    <property type="entry name" value="TPR-like_helical_dom_sf"/>
</dbReference>
<dbReference type="Pfam" id="PF13432">
    <property type="entry name" value="TPR_16"/>
    <property type="match status" value="2"/>
</dbReference>
<dbReference type="SUPFAM" id="SSF48452">
    <property type="entry name" value="TPR-like"/>
    <property type="match status" value="1"/>
</dbReference>
<dbReference type="Gene3D" id="3.40.50.2000">
    <property type="entry name" value="Glycogen Phosphorylase B"/>
    <property type="match status" value="1"/>
</dbReference>
<organism evidence="1">
    <name type="scientific">mine drainage metagenome</name>
    <dbReference type="NCBI Taxonomy" id="410659"/>
    <lineage>
        <taxon>unclassified sequences</taxon>
        <taxon>metagenomes</taxon>
        <taxon>ecological metagenomes</taxon>
    </lineage>
</organism>
<reference evidence="1" key="1">
    <citation type="submission" date="2016-10" db="EMBL/GenBank/DDBJ databases">
        <title>Sequence of Gallionella enrichment culture.</title>
        <authorList>
            <person name="Poehlein A."/>
            <person name="Muehling M."/>
            <person name="Daniel R."/>
        </authorList>
    </citation>
    <scope>NUCLEOTIDE SEQUENCE</scope>
</reference>
<dbReference type="AlphaFoldDB" id="A0A1J5T268"/>
<name>A0A1J5T268_9ZZZZ</name>
<evidence type="ECO:0000313" key="1">
    <source>
        <dbReference type="EMBL" id="OIR07948.1"/>
    </source>
</evidence>
<sequence>MAAKGKPLSAAAAARGAALLAEALDHHRAGRLAEAQALYLKLLKLAPGEAELHFNLGLALMQSGRAGPAAERWKKAVALDPGHVRAWTNLGIAQAALGDAAAAAASLRRSLRLAPDLPESHSNLSIVLGQLGAPEEGETHARRALALNPAYAEAANSLGILLLQQARHDEAEAAFRQAIALNPGFAQAHFNLSLVLLAQGRLAEGWAEREWRLAGGVDGAGARCFPQPAWTGEDLAGKTIVLYGEQGFGDSLQFVRFAEAVARRGARVVLEVPRPLARLLAGAPGVAAVVAAGDPWPPCDYRQSLMSLPGLLGVSLDSIPAPVPYLKAAPEAAAAWRQRLAALPGRKVGLVWSGDPRPHDPLAAATDRRRSMALDQLAPLLEVPGCSFVSLQKGPAAAALRRLPAARRPLEVMDGVGDFADSAALVTALDLVITVDTAVAHLAGALGRPVWILSRFDGCWRWLLQRDDSPWYPTARLFRQQRAGDWAGVVARVASQLSSMADMHECGENETKA</sequence>
<dbReference type="PANTHER" id="PTHR44809">
    <property type="match status" value="1"/>
</dbReference>
<dbReference type="Gene3D" id="1.25.40.10">
    <property type="entry name" value="Tetratricopeptide repeat domain"/>
    <property type="match status" value="2"/>
</dbReference>